<comment type="subcellular location">
    <subcellularLocation>
        <location evidence="1">Cell membrane</location>
        <topology evidence="1">Multi-pass membrane protein</topology>
    </subcellularLocation>
</comment>
<dbReference type="InterPro" id="IPR006135">
    <property type="entry name" value="T3SS_substrate_exporter"/>
</dbReference>
<reference evidence="14" key="1">
    <citation type="journal article" date="2015" name="Nature">
        <title>Complex archaea that bridge the gap between prokaryotes and eukaryotes.</title>
        <authorList>
            <person name="Spang A."/>
            <person name="Saw J.H."/>
            <person name="Jorgensen S.L."/>
            <person name="Zaremba-Niedzwiedzka K."/>
            <person name="Martijn J."/>
            <person name="Lind A.E."/>
            <person name="van Eijk R."/>
            <person name="Schleper C."/>
            <person name="Guy L."/>
            <person name="Ettema T.J."/>
        </authorList>
    </citation>
    <scope>NUCLEOTIDE SEQUENCE</scope>
</reference>
<dbReference type="FunFam" id="3.40.1690.10:FF:000001">
    <property type="entry name" value="Flagellar biosynthetic protein FlhB"/>
    <property type="match status" value="1"/>
</dbReference>
<name>A0A0F9UIL7_9ZZZZ</name>
<evidence type="ECO:0000256" key="12">
    <source>
        <dbReference type="SAM" id="MobiDB-lite"/>
    </source>
</evidence>
<dbReference type="InterPro" id="IPR029025">
    <property type="entry name" value="T3SS_substrate_exporter_C"/>
</dbReference>
<dbReference type="GO" id="GO:0044780">
    <property type="term" value="P:bacterial-type flagellum assembly"/>
    <property type="evidence" value="ECO:0007669"/>
    <property type="project" value="InterPro"/>
</dbReference>
<dbReference type="Gene3D" id="6.10.250.2080">
    <property type="match status" value="1"/>
</dbReference>
<dbReference type="EMBL" id="LAZR01000140">
    <property type="protein sequence ID" value="KKN87212.1"/>
    <property type="molecule type" value="Genomic_DNA"/>
</dbReference>
<evidence type="ECO:0000256" key="11">
    <source>
        <dbReference type="ARBA" id="ARBA00023225"/>
    </source>
</evidence>
<dbReference type="Pfam" id="PF01312">
    <property type="entry name" value="Bac_export_2"/>
    <property type="match status" value="1"/>
</dbReference>
<evidence type="ECO:0000256" key="10">
    <source>
        <dbReference type="ARBA" id="ARBA00023136"/>
    </source>
</evidence>
<organism evidence="14">
    <name type="scientific">marine sediment metagenome</name>
    <dbReference type="NCBI Taxonomy" id="412755"/>
    <lineage>
        <taxon>unclassified sequences</taxon>
        <taxon>metagenomes</taxon>
        <taxon>ecological metagenomes</taxon>
    </lineage>
</organism>
<gene>
    <name evidence="14" type="ORF">LCGC14_0260580</name>
</gene>
<evidence type="ECO:0000256" key="7">
    <source>
        <dbReference type="ARBA" id="ARBA00022795"/>
    </source>
</evidence>
<keyword evidence="6 13" id="KW-0812">Transmembrane</keyword>
<dbReference type="GO" id="GO:0009306">
    <property type="term" value="P:protein secretion"/>
    <property type="evidence" value="ECO:0007669"/>
    <property type="project" value="InterPro"/>
</dbReference>
<keyword evidence="4" id="KW-0813">Transport</keyword>
<keyword evidence="11" id="KW-1006">Bacterial flagellum protein export</keyword>
<evidence type="ECO:0000256" key="6">
    <source>
        <dbReference type="ARBA" id="ARBA00022692"/>
    </source>
</evidence>
<feature type="transmembrane region" description="Helical" evidence="13">
    <location>
        <begin position="191"/>
        <end position="213"/>
    </location>
</feature>
<evidence type="ECO:0000256" key="1">
    <source>
        <dbReference type="ARBA" id="ARBA00004651"/>
    </source>
</evidence>
<dbReference type="SUPFAM" id="SSF160544">
    <property type="entry name" value="EscU C-terminal domain-like"/>
    <property type="match status" value="1"/>
</dbReference>
<keyword evidence="5" id="KW-1003">Cell membrane</keyword>
<dbReference type="PANTHER" id="PTHR30531:SF12">
    <property type="entry name" value="FLAGELLAR BIOSYNTHETIC PROTEIN FLHB"/>
    <property type="match status" value="1"/>
</dbReference>
<keyword evidence="7" id="KW-1005">Bacterial flagellum biogenesis</keyword>
<keyword evidence="9 13" id="KW-1133">Transmembrane helix</keyword>
<sequence length="362" mass="39976">MSDSEDKSSKTEEPTEKKINDAIEKGNLPVSREAPILASLLAAMAFIAFQIRDGAGHLLLVLKTTFENPLQWDLNTSADALHVLHMLALEGARFVLPAAVFFVIGGVVSSVLQNAPQINFERIRPKASHISLSAGFKRIFGLRGLTEFGKSVFKFLTIGVVVGTLLMSGFPTMMRTMFADPVLVPELILELAMKLLSGVSIATIVLVAADLAMSRIHWRRDLKMSKQEIKDENKQAEGDPMVKGRQRQIARDRVRRRMMTDVPFATLVIANPTHYAIALRYVREDGGAPMVVAKGTDLVALKIREIAEANDVPVIEDKLLARSMYDHVEIDQMIPPQFFKAIAELIYFLHSRTGSKVGVATA</sequence>
<protein>
    <recommendedName>
        <fullName evidence="3">Flagellar biosynthetic protein FlhB</fullName>
    </recommendedName>
</protein>
<comment type="similarity">
    <text evidence="2">Belongs to the type III secretion exporter family.</text>
</comment>
<dbReference type="NCBIfam" id="TIGR00328">
    <property type="entry name" value="flhB"/>
    <property type="match status" value="1"/>
</dbReference>
<evidence type="ECO:0000256" key="9">
    <source>
        <dbReference type="ARBA" id="ARBA00022989"/>
    </source>
</evidence>
<evidence type="ECO:0000256" key="2">
    <source>
        <dbReference type="ARBA" id="ARBA00010690"/>
    </source>
</evidence>
<feature type="transmembrane region" description="Helical" evidence="13">
    <location>
        <begin position="34"/>
        <end position="51"/>
    </location>
</feature>
<dbReference type="PANTHER" id="PTHR30531">
    <property type="entry name" value="FLAGELLAR BIOSYNTHETIC PROTEIN FLHB"/>
    <property type="match status" value="1"/>
</dbReference>
<evidence type="ECO:0000256" key="3">
    <source>
        <dbReference type="ARBA" id="ARBA00021622"/>
    </source>
</evidence>
<feature type="transmembrane region" description="Helical" evidence="13">
    <location>
        <begin position="152"/>
        <end position="171"/>
    </location>
</feature>
<dbReference type="GO" id="GO:0005886">
    <property type="term" value="C:plasma membrane"/>
    <property type="evidence" value="ECO:0007669"/>
    <property type="project" value="UniProtKB-SubCell"/>
</dbReference>
<evidence type="ECO:0000256" key="8">
    <source>
        <dbReference type="ARBA" id="ARBA00022927"/>
    </source>
</evidence>
<evidence type="ECO:0000256" key="5">
    <source>
        <dbReference type="ARBA" id="ARBA00022475"/>
    </source>
</evidence>
<dbReference type="PRINTS" id="PR00950">
    <property type="entry name" value="TYPE3IMSPROT"/>
</dbReference>
<feature type="region of interest" description="Disordered" evidence="12">
    <location>
        <begin position="1"/>
        <end position="23"/>
    </location>
</feature>
<keyword evidence="8" id="KW-0653">Protein transport</keyword>
<keyword evidence="10 13" id="KW-0472">Membrane</keyword>
<dbReference type="AlphaFoldDB" id="A0A0F9UIL7"/>
<feature type="transmembrane region" description="Helical" evidence="13">
    <location>
        <begin position="94"/>
        <end position="112"/>
    </location>
</feature>
<evidence type="ECO:0000256" key="4">
    <source>
        <dbReference type="ARBA" id="ARBA00022448"/>
    </source>
</evidence>
<dbReference type="InterPro" id="IPR006136">
    <property type="entry name" value="FlhB"/>
</dbReference>
<comment type="caution">
    <text evidence="14">The sequence shown here is derived from an EMBL/GenBank/DDBJ whole genome shotgun (WGS) entry which is preliminary data.</text>
</comment>
<evidence type="ECO:0000256" key="13">
    <source>
        <dbReference type="SAM" id="Phobius"/>
    </source>
</evidence>
<dbReference type="Gene3D" id="3.40.1690.10">
    <property type="entry name" value="secretion proteins EscU"/>
    <property type="match status" value="1"/>
</dbReference>
<proteinExistence type="inferred from homology"/>
<accession>A0A0F9UIL7</accession>
<evidence type="ECO:0000313" key="14">
    <source>
        <dbReference type="EMBL" id="KKN87212.1"/>
    </source>
</evidence>